<dbReference type="SUPFAM" id="SSF47565">
    <property type="entry name" value="Insect pheromone/odorant-binding proteins"/>
    <property type="match status" value="1"/>
</dbReference>
<evidence type="ECO:0000313" key="2">
    <source>
        <dbReference type="Proteomes" id="UP001627154"/>
    </source>
</evidence>
<dbReference type="Gene3D" id="1.10.238.20">
    <property type="entry name" value="Pheromone/general odorant binding protein domain"/>
    <property type="match status" value="1"/>
</dbReference>
<protein>
    <submittedName>
        <fullName evidence="1">Uncharacterized protein</fullName>
    </submittedName>
</protein>
<organism evidence="1 2">
    <name type="scientific">Trichogramma kaykai</name>
    <dbReference type="NCBI Taxonomy" id="54128"/>
    <lineage>
        <taxon>Eukaryota</taxon>
        <taxon>Metazoa</taxon>
        <taxon>Ecdysozoa</taxon>
        <taxon>Arthropoda</taxon>
        <taxon>Hexapoda</taxon>
        <taxon>Insecta</taxon>
        <taxon>Pterygota</taxon>
        <taxon>Neoptera</taxon>
        <taxon>Endopterygota</taxon>
        <taxon>Hymenoptera</taxon>
        <taxon>Apocrita</taxon>
        <taxon>Proctotrupomorpha</taxon>
        <taxon>Chalcidoidea</taxon>
        <taxon>Trichogrammatidae</taxon>
        <taxon>Trichogramma</taxon>
    </lineage>
</organism>
<comment type="caution">
    <text evidence="1">The sequence shown here is derived from an EMBL/GenBank/DDBJ whole genome shotgun (WGS) entry which is preliminary data.</text>
</comment>
<sequence>MSGSRSYNSAKSQTFLPECLFERGLSMDALPSLAEKRDPQLNCVQACILEKKRILKDGHINRNEAVRQSGYVIKEFGEETAIKLIELCIESAKSSDDKCEKANTFTDCIIETLQDLVKKKIKKLP</sequence>
<dbReference type="InterPro" id="IPR006170">
    <property type="entry name" value="PBP/GOBP"/>
</dbReference>
<dbReference type="Pfam" id="PF01395">
    <property type="entry name" value="PBP_GOBP"/>
    <property type="match status" value="1"/>
</dbReference>
<accession>A0ABD2WNM8</accession>
<dbReference type="InterPro" id="IPR036728">
    <property type="entry name" value="PBP_GOBP_sf"/>
</dbReference>
<proteinExistence type="predicted"/>
<gene>
    <name evidence="1" type="ORF">TKK_011121</name>
</gene>
<name>A0ABD2WNM8_9HYME</name>
<reference evidence="1 2" key="1">
    <citation type="journal article" date="2024" name="bioRxiv">
        <title>A reference genome for Trichogramma kaykai: A tiny desert-dwelling parasitoid wasp with competing sex-ratio distorters.</title>
        <authorList>
            <person name="Culotta J."/>
            <person name="Lindsey A.R."/>
        </authorList>
    </citation>
    <scope>NUCLEOTIDE SEQUENCE [LARGE SCALE GENOMIC DNA]</scope>
    <source>
        <strain evidence="1 2">KSX58</strain>
    </source>
</reference>
<dbReference type="EMBL" id="JBJJXI010000089">
    <property type="protein sequence ID" value="KAL3394657.1"/>
    <property type="molecule type" value="Genomic_DNA"/>
</dbReference>
<keyword evidence="2" id="KW-1185">Reference proteome</keyword>
<evidence type="ECO:0000313" key="1">
    <source>
        <dbReference type="EMBL" id="KAL3394657.1"/>
    </source>
</evidence>
<dbReference type="AlphaFoldDB" id="A0ABD2WNM8"/>
<dbReference type="Proteomes" id="UP001627154">
    <property type="component" value="Unassembled WGS sequence"/>
</dbReference>
<dbReference type="CDD" id="cd23992">
    <property type="entry name" value="PBP_GOBP"/>
    <property type="match status" value="1"/>
</dbReference>